<dbReference type="Proteomes" id="UP001732700">
    <property type="component" value="Chromosome 1C"/>
</dbReference>
<keyword evidence="2" id="KW-1185">Reference proteome</keyword>
<evidence type="ECO:0000313" key="1">
    <source>
        <dbReference type="EnsemblPlants" id="AVESA.00010b.r2.1CG0110400.1.CDS"/>
    </source>
</evidence>
<reference evidence="1" key="1">
    <citation type="submission" date="2021-05" db="EMBL/GenBank/DDBJ databases">
        <authorList>
            <person name="Scholz U."/>
            <person name="Mascher M."/>
            <person name="Fiebig A."/>
        </authorList>
    </citation>
    <scope>NUCLEOTIDE SEQUENCE [LARGE SCALE GENOMIC DNA]</scope>
</reference>
<proteinExistence type="predicted"/>
<sequence length="357" mass="37256">MPPKTVGRLQWMRLKVEYHLVAADGFHGGCLGMAHHRALFHRSAAQPVVVLVLGVLRSQLLDACCSHAWRLHPCCSCSCPSFLAGHGVDAGCEPVACGNITIKYPFWLGAANLPAPEPSCGPPAFELWCAGNGTNATSASMRGSNIHVLRIDYAASTFVATHIRVATGDNGVCRTDLNVSSSIALSPFTISPTNRALCFLYNCNGTEPPLEAGFVNATGCGRTIYAYLGGAYDRDTPPAIPAGRCAYAYLPVLGAEAAAETAAGYGAMLKAGFLLEWGGAGTGNCDACVHSGGECRYSNASAVFACACPGGKLRGSTCAGEYPRTLPLFAYSIHSPVDRSSAREADTVADFSGHTVA</sequence>
<accession>A0ACD5TQH3</accession>
<evidence type="ECO:0000313" key="2">
    <source>
        <dbReference type="Proteomes" id="UP001732700"/>
    </source>
</evidence>
<name>A0ACD5TQH3_AVESA</name>
<organism evidence="1 2">
    <name type="scientific">Avena sativa</name>
    <name type="common">Oat</name>
    <dbReference type="NCBI Taxonomy" id="4498"/>
    <lineage>
        <taxon>Eukaryota</taxon>
        <taxon>Viridiplantae</taxon>
        <taxon>Streptophyta</taxon>
        <taxon>Embryophyta</taxon>
        <taxon>Tracheophyta</taxon>
        <taxon>Spermatophyta</taxon>
        <taxon>Magnoliopsida</taxon>
        <taxon>Liliopsida</taxon>
        <taxon>Poales</taxon>
        <taxon>Poaceae</taxon>
        <taxon>BOP clade</taxon>
        <taxon>Pooideae</taxon>
        <taxon>Poodae</taxon>
        <taxon>Poeae</taxon>
        <taxon>Poeae Chloroplast Group 1 (Aveneae type)</taxon>
        <taxon>Aveninae</taxon>
        <taxon>Avena</taxon>
    </lineage>
</organism>
<dbReference type="EnsemblPlants" id="AVESA.00010b.r2.1CG0110400.1">
    <property type="protein sequence ID" value="AVESA.00010b.r2.1CG0110400.1.CDS"/>
    <property type="gene ID" value="AVESA.00010b.r2.1CG0110400"/>
</dbReference>
<protein>
    <submittedName>
        <fullName evidence="1">Uncharacterized protein</fullName>
    </submittedName>
</protein>
<reference evidence="1" key="2">
    <citation type="submission" date="2025-09" db="UniProtKB">
        <authorList>
            <consortium name="EnsemblPlants"/>
        </authorList>
    </citation>
    <scope>IDENTIFICATION</scope>
</reference>